<feature type="signal peptide" evidence="2">
    <location>
        <begin position="1"/>
        <end position="24"/>
    </location>
</feature>
<evidence type="ECO:0000313" key="4">
    <source>
        <dbReference type="Proteomes" id="UP001528920"/>
    </source>
</evidence>
<protein>
    <recommendedName>
        <fullName evidence="5">Tetratricopeptide repeat protein</fullName>
    </recommendedName>
</protein>
<keyword evidence="4" id="KW-1185">Reference proteome</keyword>
<name>A0ABT5VZ59_9BACT</name>
<sequence length="303" mass="34777">MKTRILFVTMVLLFSGLFTSKAQTLESKYGLDSTQTILNASLYIEMVKQKNYTEALSQWRYVYNNAPAYQKSTYINGVKIMTAQLRATKDFKYVDTLMMIYDKRIKYFGTDRKYSKGWILGRKGGDLFKYKKKSIPAVKEAYSILKQSIEIQGLKSEAKVIANTMEASKILVQNNEIEAEEVIDNYLLYMDMAKKQMDAQTDEKKKANINNARLNVEKIFFAAGVADCETLSNIFTPKFEANPEDMVLINKIMKMLNRQECEDGALYAKVAEQKYKLEPSADAAHNLAKMFIKKKQFSKSKVI</sequence>
<dbReference type="Proteomes" id="UP001528920">
    <property type="component" value="Unassembled WGS sequence"/>
</dbReference>
<feature type="chain" id="PRO_5046312281" description="Tetratricopeptide repeat protein" evidence="2">
    <location>
        <begin position="25"/>
        <end position="303"/>
    </location>
</feature>
<organism evidence="3 4">
    <name type="scientific">Paralabilibaculum antarcticum</name>
    <dbReference type="NCBI Taxonomy" id="2912572"/>
    <lineage>
        <taxon>Bacteria</taxon>
        <taxon>Pseudomonadati</taxon>
        <taxon>Bacteroidota</taxon>
        <taxon>Bacteroidia</taxon>
        <taxon>Marinilabiliales</taxon>
        <taxon>Marinifilaceae</taxon>
        <taxon>Paralabilibaculum</taxon>
    </lineage>
</organism>
<reference evidence="3 4" key="1">
    <citation type="submission" date="2022-01" db="EMBL/GenBank/DDBJ databases">
        <title>Labilibaculum sp. nov, a marine bacterium isolated from Antarctica.</title>
        <authorList>
            <person name="Dai W."/>
        </authorList>
    </citation>
    <scope>NUCLEOTIDE SEQUENCE [LARGE SCALE GENOMIC DNA]</scope>
    <source>
        <strain evidence="3 4">DW002</strain>
    </source>
</reference>
<comment type="caution">
    <text evidence="3">The sequence shown here is derived from an EMBL/GenBank/DDBJ whole genome shotgun (WGS) entry which is preliminary data.</text>
</comment>
<feature type="coiled-coil region" evidence="1">
    <location>
        <begin position="190"/>
        <end position="217"/>
    </location>
</feature>
<gene>
    <name evidence="3" type="ORF">L3049_19090</name>
</gene>
<dbReference type="RefSeq" id="WP_275111434.1">
    <property type="nucleotide sequence ID" value="NZ_JAKJSC010000008.1"/>
</dbReference>
<evidence type="ECO:0000256" key="2">
    <source>
        <dbReference type="SAM" id="SignalP"/>
    </source>
</evidence>
<dbReference type="EMBL" id="JAKJSC010000008">
    <property type="protein sequence ID" value="MDE5420102.1"/>
    <property type="molecule type" value="Genomic_DNA"/>
</dbReference>
<keyword evidence="1" id="KW-0175">Coiled coil</keyword>
<evidence type="ECO:0008006" key="5">
    <source>
        <dbReference type="Google" id="ProtNLM"/>
    </source>
</evidence>
<evidence type="ECO:0000256" key="1">
    <source>
        <dbReference type="SAM" id="Coils"/>
    </source>
</evidence>
<keyword evidence="2" id="KW-0732">Signal</keyword>
<proteinExistence type="predicted"/>
<evidence type="ECO:0000313" key="3">
    <source>
        <dbReference type="EMBL" id="MDE5420102.1"/>
    </source>
</evidence>
<accession>A0ABT5VZ59</accession>